<comment type="caution">
    <text evidence="1">The sequence shown here is derived from an EMBL/GenBank/DDBJ whole genome shotgun (WGS) entry which is preliminary data.</text>
</comment>
<evidence type="ECO:0000313" key="1">
    <source>
        <dbReference type="EMBL" id="CAE8625541.1"/>
    </source>
</evidence>
<feature type="non-terminal residue" evidence="1">
    <location>
        <position position="1"/>
    </location>
</feature>
<proteinExistence type="predicted"/>
<dbReference type="AlphaFoldDB" id="A0A813GF55"/>
<evidence type="ECO:0000313" key="2">
    <source>
        <dbReference type="Proteomes" id="UP000654075"/>
    </source>
</evidence>
<gene>
    <name evidence="1" type="ORF">PGLA1383_LOCUS42536</name>
</gene>
<name>A0A813GF55_POLGL</name>
<sequence>EKLAGYKTVEGGAFFGGNEARVRVPVFVPKSGGTPYYYSPLKPRERVYLKNVPFKRIRKLNPKRRDRRMEAFKEAQELSQQNSW</sequence>
<keyword evidence="2" id="KW-1185">Reference proteome</keyword>
<dbReference type="Proteomes" id="UP000654075">
    <property type="component" value="Unassembled WGS sequence"/>
</dbReference>
<reference evidence="1" key="1">
    <citation type="submission" date="2021-02" db="EMBL/GenBank/DDBJ databases">
        <authorList>
            <person name="Dougan E. K."/>
            <person name="Rhodes N."/>
            <person name="Thang M."/>
            <person name="Chan C."/>
        </authorList>
    </citation>
    <scope>NUCLEOTIDE SEQUENCE</scope>
</reference>
<organism evidence="1 2">
    <name type="scientific">Polarella glacialis</name>
    <name type="common">Dinoflagellate</name>
    <dbReference type="NCBI Taxonomy" id="89957"/>
    <lineage>
        <taxon>Eukaryota</taxon>
        <taxon>Sar</taxon>
        <taxon>Alveolata</taxon>
        <taxon>Dinophyceae</taxon>
        <taxon>Suessiales</taxon>
        <taxon>Suessiaceae</taxon>
        <taxon>Polarella</taxon>
    </lineage>
</organism>
<dbReference type="OrthoDB" id="10250354at2759"/>
<dbReference type="EMBL" id="CAJNNV010028713">
    <property type="protein sequence ID" value="CAE8625541.1"/>
    <property type="molecule type" value="Genomic_DNA"/>
</dbReference>
<accession>A0A813GF55</accession>
<protein>
    <submittedName>
        <fullName evidence="1">Uncharacterized protein</fullName>
    </submittedName>
</protein>